<dbReference type="EMBL" id="VSSQ01054053">
    <property type="protein sequence ID" value="MPN08036.1"/>
    <property type="molecule type" value="Genomic_DNA"/>
</dbReference>
<comment type="caution">
    <text evidence="1">The sequence shown here is derived from an EMBL/GenBank/DDBJ whole genome shotgun (WGS) entry which is preliminary data.</text>
</comment>
<gene>
    <name evidence="1" type="ORF">SDC9_155312</name>
</gene>
<protein>
    <submittedName>
        <fullName evidence="1">Uncharacterized protein</fullName>
    </submittedName>
</protein>
<dbReference type="AlphaFoldDB" id="A0A645F343"/>
<name>A0A645F343_9ZZZZ</name>
<proteinExistence type="predicted"/>
<organism evidence="1">
    <name type="scientific">bioreactor metagenome</name>
    <dbReference type="NCBI Taxonomy" id="1076179"/>
    <lineage>
        <taxon>unclassified sequences</taxon>
        <taxon>metagenomes</taxon>
        <taxon>ecological metagenomes</taxon>
    </lineage>
</organism>
<accession>A0A645F343</accession>
<sequence length="81" mass="9043">MPGNSDSIRCQPQSLTEILSHRQSARFGQPLVVAKQLGGPSRQPLTIGMTDHLETNPLLPPQHTRECIQGLYRRDGQIRLT</sequence>
<evidence type="ECO:0000313" key="1">
    <source>
        <dbReference type="EMBL" id="MPN08036.1"/>
    </source>
</evidence>
<reference evidence="1" key="1">
    <citation type="submission" date="2019-08" db="EMBL/GenBank/DDBJ databases">
        <authorList>
            <person name="Kucharzyk K."/>
            <person name="Murdoch R.W."/>
            <person name="Higgins S."/>
            <person name="Loffler F."/>
        </authorList>
    </citation>
    <scope>NUCLEOTIDE SEQUENCE</scope>
</reference>